<dbReference type="InterPro" id="IPR033121">
    <property type="entry name" value="PEPTIDASE_A1"/>
</dbReference>
<evidence type="ECO:0000256" key="1">
    <source>
        <dbReference type="ARBA" id="ARBA00007447"/>
    </source>
</evidence>
<dbReference type="PROSITE" id="PS00141">
    <property type="entry name" value="ASP_PROTEASE"/>
    <property type="match status" value="1"/>
</dbReference>
<dbReference type="AlphaFoldDB" id="A0A822Y1Q5"/>
<dbReference type="InterPro" id="IPR001461">
    <property type="entry name" value="Aspartic_peptidase_A1"/>
</dbReference>
<dbReference type="Proteomes" id="UP000607653">
    <property type="component" value="Unassembled WGS sequence"/>
</dbReference>
<evidence type="ECO:0000313" key="10">
    <source>
        <dbReference type="EMBL" id="DAD25441.1"/>
    </source>
</evidence>
<keyword evidence="2 7" id="KW-0645">Protease</keyword>
<dbReference type="InterPro" id="IPR001969">
    <property type="entry name" value="Aspartic_peptidase_AS"/>
</dbReference>
<dbReference type="InterPro" id="IPR032799">
    <property type="entry name" value="TAXi_C"/>
</dbReference>
<accession>A0A822Y1Q5</accession>
<dbReference type="PANTHER" id="PTHR47967:SF69">
    <property type="entry name" value="ASPARTIC PROTEINASE NANA, CHLOROPLAST"/>
    <property type="match status" value="1"/>
</dbReference>
<evidence type="ECO:0000256" key="7">
    <source>
        <dbReference type="RuleBase" id="RU000454"/>
    </source>
</evidence>
<gene>
    <name evidence="10" type="ORF">HUJ06_026905</name>
</gene>
<dbReference type="GO" id="GO:0006508">
    <property type="term" value="P:proteolysis"/>
    <property type="evidence" value="ECO:0007669"/>
    <property type="project" value="UniProtKB-KW"/>
</dbReference>
<feature type="domain" description="Peptidase A1" evidence="9">
    <location>
        <begin position="122"/>
        <end position="475"/>
    </location>
</feature>
<keyword evidence="3 7" id="KW-0064">Aspartyl protease</keyword>
<dbReference type="InterPro" id="IPR021109">
    <property type="entry name" value="Peptidase_aspartic_dom_sf"/>
</dbReference>
<reference evidence="10 11" key="1">
    <citation type="journal article" date="2020" name="Mol. Biol. Evol.">
        <title>Distinct Expression and Methylation Patterns for Genes with Different Fates following a Single Whole-Genome Duplication in Flowering Plants.</title>
        <authorList>
            <person name="Shi T."/>
            <person name="Rahmani R.S."/>
            <person name="Gugger P.F."/>
            <person name="Wang M."/>
            <person name="Li H."/>
            <person name="Zhang Y."/>
            <person name="Li Z."/>
            <person name="Wang Q."/>
            <person name="Van de Peer Y."/>
            <person name="Marchal K."/>
            <person name="Chen J."/>
        </authorList>
    </citation>
    <scope>NUCLEOTIDE SEQUENCE [LARGE SCALE GENOMIC DNA]</scope>
    <source>
        <tissue evidence="10">Leaf</tissue>
    </source>
</reference>
<sequence length="480" mass="54004">MSPLYPYLLLLVFLNVNGFLWVPSVCQESIRLNMIHRHHPKFEKKTGVKAPESPMERLQQLIRLDEKRIEMVFRMREHRRKVAEAVVNMTTTEKQQKRQVLSLPSSVQLQLYSGSYSYTNSYVTTFRVGTPPQRLLLITDTGSALTWANCIHNCSDCSRKHRRRRIFDADKSTSIRSIPCSSEMCQVGLQEFNAYYDYCPKRKSPCWYDMSYSGGTTVIGFFANETVTVKRRNKGHTRIHQVLIGCTDPTGNTDFSEADGIIGLGYSPYSFAYRAAMQLGGKFSYSLMDVLSSRNVSNYIVFGEDNKKMQMQYTELVLGKVGTHYALNVRGISVGGVMLDIPPYVWDVEMGYGAILDSGTSAFALPEMAYRPIVDALKAALEGYPPVTVTGLEYCVIVDNTTTFDESRVPKLVIHFADGATFEPPVKNYVINPGEGGRCLGFMPTPWPADSLIGSFMQQGYLWEFDLINGKLGYALADCT</sequence>
<feature type="active site" evidence="6">
    <location>
        <position position="140"/>
    </location>
</feature>
<evidence type="ECO:0000256" key="6">
    <source>
        <dbReference type="PIRSR" id="PIRSR601461-1"/>
    </source>
</evidence>
<evidence type="ECO:0000256" key="5">
    <source>
        <dbReference type="ARBA" id="ARBA00023180"/>
    </source>
</evidence>
<comment type="similarity">
    <text evidence="1 7">Belongs to the peptidase A1 family.</text>
</comment>
<organism evidence="10 11">
    <name type="scientific">Nelumbo nucifera</name>
    <name type="common">Sacred lotus</name>
    <dbReference type="NCBI Taxonomy" id="4432"/>
    <lineage>
        <taxon>Eukaryota</taxon>
        <taxon>Viridiplantae</taxon>
        <taxon>Streptophyta</taxon>
        <taxon>Embryophyta</taxon>
        <taxon>Tracheophyta</taxon>
        <taxon>Spermatophyta</taxon>
        <taxon>Magnoliopsida</taxon>
        <taxon>Proteales</taxon>
        <taxon>Nelumbonaceae</taxon>
        <taxon>Nelumbo</taxon>
    </lineage>
</organism>
<proteinExistence type="inferred from homology"/>
<dbReference type="Pfam" id="PF14541">
    <property type="entry name" value="TAXi_C"/>
    <property type="match status" value="1"/>
</dbReference>
<dbReference type="InterPro" id="IPR032861">
    <property type="entry name" value="TAXi_N"/>
</dbReference>
<dbReference type="CDD" id="cd05476">
    <property type="entry name" value="pepsin_A_like_plant"/>
    <property type="match status" value="1"/>
</dbReference>
<evidence type="ECO:0000256" key="2">
    <source>
        <dbReference type="ARBA" id="ARBA00022670"/>
    </source>
</evidence>
<evidence type="ECO:0000256" key="3">
    <source>
        <dbReference type="ARBA" id="ARBA00022750"/>
    </source>
</evidence>
<dbReference type="GO" id="GO:0004190">
    <property type="term" value="F:aspartic-type endopeptidase activity"/>
    <property type="evidence" value="ECO:0007669"/>
    <property type="project" value="UniProtKB-KW"/>
</dbReference>
<comment type="caution">
    <text evidence="10">The sequence shown here is derived from an EMBL/GenBank/DDBJ whole genome shotgun (WGS) entry which is preliminary data.</text>
</comment>
<evidence type="ECO:0000259" key="9">
    <source>
        <dbReference type="PROSITE" id="PS51767"/>
    </source>
</evidence>
<dbReference type="PROSITE" id="PS51767">
    <property type="entry name" value="PEPTIDASE_A1"/>
    <property type="match status" value="1"/>
</dbReference>
<keyword evidence="8" id="KW-0732">Signal</keyword>
<feature type="signal peptide" evidence="8">
    <location>
        <begin position="1"/>
        <end position="18"/>
    </location>
</feature>
<evidence type="ECO:0000256" key="4">
    <source>
        <dbReference type="ARBA" id="ARBA00022801"/>
    </source>
</evidence>
<evidence type="ECO:0000313" key="11">
    <source>
        <dbReference type="Proteomes" id="UP000607653"/>
    </source>
</evidence>
<keyword evidence="5" id="KW-0325">Glycoprotein</keyword>
<dbReference type="Gene3D" id="2.40.70.10">
    <property type="entry name" value="Acid Proteases"/>
    <property type="match status" value="2"/>
</dbReference>
<dbReference type="PANTHER" id="PTHR47967">
    <property type="entry name" value="OS07G0603500 PROTEIN-RELATED"/>
    <property type="match status" value="1"/>
</dbReference>
<protein>
    <recommendedName>
        <fullName evidence="9">Peptidase A1 domain-containing protein</fullName>
    </recommendedName>
</protein>
<dbReference type="Pfam" id="PF14543">
    <property type="entry name" value="TAXi_N"/>
    <property type="match status" value="1"/>
</dbReference>
<dbReference type="PRINTS" id="PR00792">
    <property type="entry name" value="PEPSIN"/>
</dbReference>
<keyword evidence="4 7" id="KW-0378">Hydrolase</keyword>
<name>A0A822Y1Q5_NELNU</name>
<dbReference type="SUPFAM" id="SSF50630">
    <property type="entry name" value="Acid proteases"/>
    <property type="match status" value="1"/>
</dbReference>
<dbReference type="EMBL" id="DUZY01000001">
    <property type="protein sequence ID" value="DAD25441.1"/>
    <property type="molecule type" value="Genomic_DNA"/>
</dbReference>
<evidence type="ECO:0000256" key="8">
    <source>
        <dbReference type="SAM" id="SignalP"/>
    </source>
</evidence>
<feature type="active site" evidence="6">
    <location>
        <position position="357"/>
    </location>
</feature>
<dbReference type="FunFam" id="2.40.70.10:FF:000033">
    <property type="entry name" value="Aspartyl protease family protein"/>
    <property type="match status" value="1"/>
</dbReference>
<dbReference type="InterPro" id="IPR034161">
    <property type="entry name" value="Pepsin-like_plant"/>
</dbReference>
<keyword evidence="11" id="KW-1185">Reference proteome</keyword>
<feature type="chain" id="PRO_5032871030" description="Peptidase A1 domain-containing protein" evidence="8">
    <location>
        <begin position="19"/>
        <end position="480"/>
    </location>
</feature>
<dbReference type="InterPro" id="IPR051708">
    <property type="entry name" value="Plant_Aspart_Prot_A1"/>
</dbReference>